<dbReference type="EMBL" id="MNCJ02000321">
    <property type="protein sequence ID" value="KAF5802644.1"/>
    <property type="molecule type" value="Genomic_DNA"/>
</dbReference>
<keyword evidence="2" id="KW-1185">Reference proteome</keyword>
<organism evidence="1 2">
    <name type="scientific">Helianthus annuus</name>
    <name type="common">Common sunflower</name>
    <dbReference type="NCBI Taxonomy" id="4232"/>
    <lineage>
        <taxon>Eukaryota</taxon>
        <taxon>Viridiplantae</taxon>
        <taxon>Streptophyta</taxon>
        <taxon>Embryophyta</taxon>
        <taxon>Tracheophyta</taxon>
        <taxon>Spermatophyta</taxon>
        <taxon>Magnoliopsida</taxon>
        <taxon>eudicotyledons</taxon>
        <taxon>Gunneridae</taxon>
        <taxon>Pentapetalae</taxon>
        <taxon>asterids</taxon>
        <taxon>campanulids</taxon>
        <taxon>Asterales</taxon>
        <taxon>Asteraceae</taxon>
        <taxon>Asteroideae</taxon>
        <taxon>Heliantheae alliance</taxon>
        <taxon>Heliantheae</taxon>
        <taxon>Helianthus</taxon>
    </lineage>
</organism>
<name>A0A9K3IT57_HELAN</name>
<reference evidence="1" key="1">
    <citation type="journal article" date="2017" name="Nature">
        <title>The sunflower genome provides insights into oil metabolism, flowering and Asterid evolution.</title>
        <authorList>
            <person name="Badouin H."/>
            <person name="Gouzy J."/>
            <person name="Grassa C.J."/>
            <person name="Murat F."/>
            <person name="Staton S.E."/>
            <person name="Cottret L."/>
            <person name="Lelandais-Briere C."/>
            <person name="Owens G.L."/>
            <person name="Carrere S."/>
            <person name="Mayjonade B."/>
            <person name="Legrand L."/>
            <person name="Gill N."/>
            <person name="Kane N.C."/>
            <person name="Bowers J.E."/>
            <person name="Hubner S."/>
            <person name="Bellec A."/>
            <person name="Berard A."/>
            <person name="Berges H."/>
            <person name="Blanchet N."/>
            <person name="Boniface M.C."/>
            <person name="Brunel D."/>
            <person name="Catrice O."/>
            <person name="Chaidir N."/>
            <person name="Claudel C."/>
            <person name="Donnadieu C."/>
            <person name="Faraut T."/>
            <person name="Fievet G."/>
            <person name="Helmstetter N."/>
            <person name="King M."/>
            <person name="Knapp S.J."/>
            <person name="Lai Z."/>
            <person name="Le Paslier M.C."/>
            <person name="Lippi Y."/>
            <person name="Lorenzon L."/>
            <person name="Mandel J.R."/>
            <person name="Marage G."/>
            <person name="Marchand G."/>
            <person name="Marquand E."/>
            <person name="Bret-Mestries E."/>
            <person name="Morien E."/>
            <person name="Nambeesan S."/>
            <person name="Nguyen T."/>
            <person name="Pegot-Espagnet P."/>
            <person name="Pouilly N."/>
            <person name="Raftis F."/>
            <person name="Sallet E."/>
            <person name="Schiex T."/>
            <person name="Thomas J."/>
            <person name="Vandecasteele C."/>
            <person name="Vares D."/>
            <person name="Vear F."/>
            <person name="Vautrin S."/>
            <person name="Crespi M."/>
            <person name="Mangin B."/>
            <person name="Burke J.M."/>
            <person name="Salse J."/>
            <person name="Munos S."/>
            <person name="Vincourt P."/>
            <person name="Rieseberg L.H."/>
            <person name="Langlade N.B."/>
        </authorList>
    </citation>
    <scope>NUCLEOTIDE SEQUENCE</scope>
    <source>
        <tissue evidence="1">Leaves</tissue>
    </source>
</reference>
<dbReference type="Proteomes" id="UP000215914">
    <property type="component" value="Unassembled WGS sequence"/>
</dbReference>
<accession>A0A9K3IT57</accession>
<reference evidence="1" key="2">
    <citation type="submission" date="2020-06" db="EMBL/GenBank/DDBJ databases">
        <title>Helianthus annuus Genome sequencing and assembly Release 2.</title>
        <authorList>
            <person name="Gouzy J."/>
            <person name="Langlade N."/>
            <person name="Munos S."/>
        </authorList>
    </citation>
    <scope>NUCLEOTIDE SEQUENCE</scope>
    <source>
        <tissue evidence="1">Leaves</tissue>
    </source>
</reference>
<comment type="caution">
    <text evidence="1">The sequence shown here is derived from an EMBL/GenBank/DDBJ whole genome shotgun (WGS) entry which is preliminary data.</text>
</comment>
<sequence length="84" mass="9081">MFPVTQDFKNNTSLLVTSMSAAGSVDTVIRRSYGYKVSPSSSSTSFSLTSSCIVRVSILLLIMFSFEFDSAFGGDLGLAVYMSR</sequence>
<proteinExistence type="predicted"/>
<evidence type="ECO:0000313" key="1">
    <source>
        <dbReference type="EMBL" id="KAF5802644.1"/>
    </source>
</evidence>
<dbReference type="Gramene" id="mRNA:HanXRQr2_Chr06g0261921">
    <property type="protein sequence ID" value="CDS:HanXRQr2_Chr06g0261921.1"/>
    <property type="gene ID" value="HanXRQr2_Chr06g0261921"/>
</dbReference>
<protein>
    <submittedName>
        <fullName evidence="1">Uncharacterized protein</fullName>
    </submittedName>
</protein>
<dbReference type="AlphaFoldDB" id="A0A9K3IT57"/>
<evidence type="ECO:0000313" key="2">
    <source>
        <dbReference type="Proteomes" id="UP000215914"/>
    </source>
</evidence>
<gene>
    <name evidence="1" type="ORF">HanXRQr2_Chr06g0261921</name>
</gene>